<keyword evidence="3" id="KW-1185">Reference proteome</keyword>
<sequence length="39" mass="4571">MLHCNFRKPRFAVFDLLHWNFRETGSVGFANVTTCLLKT</sequence>
<protein>
    <submittedName>
        <fullName evidence="1">Uncharacterized protein</fullName>
    </submittedName>
</protein>
<dbReference type="AlphaFoldDB" id="A0A0B0M7G1"/>
<gene>
    <name evidence="2" type="ORF">F383_12624</name>
    <name evidence="1" type="ORF">F383_37229</name>
</gene>
<dbReference type="EMBL" id="JRRC01023987">
    <property type="protein sequence ID" value="KHF97997.1"/>
    <property type="molecule type" value="Genomic_DNA"/>
</dbReference>
<dbReference type="EMBL" id="KN444342">
    <property type="protein sequence ID" value="KHG28292.1"/>
    <property type="molecule type" value="Genomic_DNA"/>
</dbReference>
<name>A0A0B0M7G1_GOSAR</name>
<reference evidence="1" key="1">
    <citation type="submission" date="2014-09" db="EMBL/GenBank/DDBJ databases">
        <title>G. arboreum L. cv. AKA8401 A2 genome assembly version 1.0.</title>
        <authorList>
            <person name="Mudge J."/>
            <person name="Ramaraj T."/>
            <person name="Lindquist I.E."/>
            <person name="Bharti A.K."/>
            <person name="Sundararajan A."/>
            <person name="Cameron C.T."/>
            <person name="Woodward J.E."/>
            <person name="May G.D."/>
            <person name="Brubaker C."/>
            <person name="Broadhvest J."/>
            <person name="Wilkins T.A."/>
        </authorList>
    </citation>
    <scope>NUCLEOTIDE SEQUENCE</scope>
</reference>
<evidence type="ECO:0000313" key="2">
    <source>
        <dbReference type="EMBL" id="KHG28292.1"/>
    </source>
</evidence>
<accession>A0A0B0M7G1</accession>
<dbReference type="Proteomes" id="UP000032142">
    <property type="component" value="Unassembled WGS sequence"/>
</dbReference>
<reference evidence="3" key="2">
    <citation type="submission" date="2014-09" db="EMBL/GenBank/DDBJ databases">
        <authorList>
            <person name="Mudge J."/>
            <person name="Ramaraj T."/>
            <person name="Lindquist I.E."/>
            <person name="Bharti A.K."/>
            <person name="Sundararajan A."/>
            <person name="Cameron C.T."/>
            <person name="Woodward J.E."/>
            <person name="May G.D."/>
            <person name="Brubaker C."/>
            <person name="Broadhvest J."/>
            <person name="Wilkins T.A."/>
        </authorList>
    </citation>
    <scope>NUCLEOTIDE SEQUENCE</scope>
    <source>
        <strain evidence="3">cv. AKA8401</strain>
    </source>
</reference>
<organism evidence="1 3">
    <name type="scientific">Gossypium arboreum</name>
    <name type="common">Tree cotton</name>
    <name type="synonym">Gossypium nanking</name>
    <dbReference type="NCBI Taxonomy" id="29729"/>
    <lineage>
        <taxon>Eukaryota</taxon>
        <taxon>Viridiplantae</taxon>
        <taxon>Streptophyta</taxon>
        <taxon>Embryophyta</taxon>
        <taxon>Tracheophyta</taxon>
        <taxon>Spermatophyta</taxon>
        <taxon>Magnoliopsida</taxon>
        <taxon>eudicotyledons</taxon>
        <taxon>Gunneridae</taxon>
        <taxon>Pentapetalae</taxon>
        <taxon>rosids</taxon>
        <taxon>malvids</taxon>
        <taxon>Malvales</taxon>
        <taxon>Malvaceae</taxon>
        <taxon>Malvoideae</taxon>
        <taxon>Gossypium</taxon>
    </lineage>
</organism>
<evidence type="ECO:0000313" key="1">
    <source>
        <dbReference type="EMBL" id="KHF97997.1"/>
    </source>
</evidence>
<proteinExistence type="predicted"/>
<evidence type="ECO:0000313" key="3">
    <source>
        <dbReference type="Proteomes" id="UP000032142"/>
    </source>
</evidence>